<dbReference type="AlphaFoldDB" id="A0A9P6JFT9"/>
<gene>
    <name evidence="1" type="ORF">BGZ65_010805</name>
</gene>
<protein>
    <submittedName>
        <fullName evidence="1">Uncharacterized protein</fullName>
    </submittedName>
</protein>
<evidence type="ECO:0000313" key="2">
    <source>
        <dbReference type="Proteomes" id="UP000749646"/>
    </source>
</evidence>
<name>A0A9P6JFT9_9FUNG</name>
<accession>A0A9P6JFT9</accession>
<feature type="non-terminal residue" evidence="1">
    <location>
        <position position="138"/>
    </location>
</feature>
<organism evidence="1 2">
    <name type="scientific">Modicella reniformis</name>
    <dbReference type="NCBI Taxonomy" id="1440133"/>
    <lineage>
        <taxon>Eukaryota</taxon>
        <taxon>Fungi</taxon>
        <taxon>Fungi incertae sedis</taxon>
        <taxon>Mucoromycota</taxon>
        <taxon>Mortierellomycotina</taxon>
        <taxon>Mortierellomycetes</taxon>
        <taxon>Mortierellales</taxon>
        <taxon>Mortierellaceae</taxon>
        <taxon>Modicella</taxon>
    </lineage>
</organism>
<evidence type="ECO:0000313" key="1">
    <source>
        <dbReference type="EMBL" id="KAF9970883.1"/>
    </source>
</evidence>
<sequence length="138" mass="15571">MASTGDNQCSSSNGSDVSYQGRTHEIKLNISRSPSPPLSISSDCTENWSAVIVEWFAVKDNHDRYGGLPTKKVKEQSKMTSNPRRLKKKVLQQEIIKEIHLRCGIIKSEKQISNKVAHITAQFIEAMICYRQGLHEDI</sequence>
<proteinExistence type="predicted"/>
<dbReference type="Proteomes" id="UP000749646">
    <property type="component" value="Unassembled WGS sequence"/>
</dbReference>
<dbReference type="EMBL" id="JAAAHW010004899">
    <property type="protein sequence ID" value="KAF9970883.1"/>
    <property type="molecule type" value="Genomic_DNA"/>
</dbReference>
<keyword evidence="2" id="KW-1185">Reference proteome</keyword>
<comment type="caution">
    <text evidence="1">The sequence shown here is derived from an EMBL/GenBank/DDBJ whole genome shotgun (WGS) entry which is preliminary data.</text>
</comment>
<reference evidence="1" key="1">
    <citation type="journal article" date="2020" name="Fungal Divers.">
        <title>Resolving the Mortierellaceae phylogeny through synthesis of multi-gene phylogenetics and phylogenomics.</title>
        <authorList>
            <person name="Vandepol N."/>
            <person name="Liber J."/>
            <person name="Desiro A."/>
            <person name="Na H."/>
            <person name="Kennedy M."/>
            <person name="Barry K."/>
            <person name="Grigoriev I.V."/>
            <person name="Miller A.N."/>
            <person name="O'Donnell K."/>
            <person name="Stajich J.E."/>
            <person name="Bonito G."/>
        </authorList>
    </citation>
    <scope>NUCLEOTIDE SEQUENCE</scope>
    <source>
        <strain evidence="1">MES-2147</strain>
    </source>
</reference>